<dbReference type="Pfam" id="PF03221">
    <property type="entry name" value="HTH_Tnp_Tc5"/>
    <property type="match status" value="1"/>
</dbReference>
<keyword evidence="6" id="KW-1185">Reference proteome</keyword>
<dbReference type="OMA" id="THEKTYL"/>
<evidence type="ECO:0000313" key="6">
    <source>
        <dbReference type="Proteomes" id="UP000008744"/>
    </source>
</evidence>
<proteinExistence type="predicted"/>
<dbReference type="SMART" id="SM00674">
    <property type="entry name" value="CENPB"/>
    <property type="match status" value="1"/>
</dbReference>
<sequence>MERALVIWLEDNAKKRISVDGNDIKEQALRFYKMIKDEQPSTSTQSTHEKTYLFSASTGWLTGFLQRHALQTIKIKGGIASEEQKAASSIEFPIKLQKIIADGLELTTKLGYHFVTDDPDFERAAQLHRELGSCLGRYRELYEEVETIGQKRHITEFTVHNVDADRAGESPVQDYSSDDSDSDPIGIRSKRSRLTDDDDDYV</sequence>
<dbReference type="eggNOG" id="ENOG502SXSG">
    <property type="taxonomic scope" value="Eukaryota"/>
</dbReference>
<dbReference type="Proteomes" id="UP000008744">
    <property type="component" value="Unassembled WGS sequence"/>
</dbReference>
<evidence type="ECO:0000256" key="1">
    <source>
        <dbReference type="ARBA" id="ARBA00004123"/>
    </source>
</evidence>
<dbReference type="EMBL" id="CH479187">
    <property type="protein sequence ID" value="EDW39684.1"/>
    <property type="molecule type" value="Genomic_DNA"/>
</dbReference>
<dbReference type="GO" id="GO:0003677">
    <property type="term" value="F:DNA binding"/>
    <property type="evidence" value="ECO:0007669"/>
    <property type="project" value="UniProtKB-KW"/>
</dbReference>
<evidence type="ECO:0000256" key="3">
    <source>
        <dbReference type="SAM" id="MobiDB-lite"/>
    </source>
</evidence>
<dbReference type="AlphaFoldDB" id="B4GQ12"/>
<dbReference type="SUPFAM" id="SSF46689">
    <property type="entry name" value="Homeodomain-like"/>
    <property type="match status" value="1"/>
</dbReference>
<dbReference type="STRING" id="7234.B4GQ12"/>
<evidence type="ECO:0000313" key="5">
    <source>
        <dbReference type="EMBL" id="EDW39684.1"/>
    </source>
</evidence>
<comment type="subcellular location">
    <subcellularLocation>
        <location evidence="1">Nucleus</location>
    </subcellularLocation>
</comment>
<dbReference type="OrthoDB" id="7995304at2759"/>
<feature type="domain" description="HTH CENPB-type" evidence="4">
    <location>
        <begin position="1"/>
        <end position="74"/>
    </location>
</feature>
<keyword evidence="2" id="KW-0238">DNA-binding</keyword>
<protein>
    <submittedName>
        <fullName evidence="5">GL14913</fullName>
    </submittedName>
</protein>
<feature type="region of interest" description="Disordered" evidence="3">
    <location>
        <begin position="165"/>
        <end position="202"/>
    </location>
</feature>
<dbReference type="HOGENOM" id="CLU_1355918_0_0_1"/>
<dbReference type="InterPro" id="IPR009057">
    <property type="entry name" value="Homeodomain-like_sf"/>
</dbReference>
<gene>
    <name evidence="5" type="primary">Dper\GL14913</name>
    <name evidence="5" type="ORF">Dper_GL14913</name>
</gene>
<dbReference type="Gene3D" id="1.10.10.60">
    <property type="entry name" value="Homeodomain-like"/>
    <property type="match status" value="1"/>
</dbReference>
<dbReference type="GO" id="GO:0005634">
    <property type="term" value="C:nucleus"/>
    <property type="evidence" value="ECO:0007669"/>
    <property type="project" value="UniProtKB-SubCell"/>
</dbReference>
<evidence type="ECO:0000256" key="2">
    <source>
        <dbReference type="ARBA" id="ARBA00023125"/>
    </source>
</evidence>
<organism evidence="6">
    <name type="scientific">Drosophila persimilis</name>
    <name type="common">Fruit fly</name>
    <dbReference type="NCBI Taxonomy" id="7234"/>
    <lineage>
        <taxon>Eukaryota</taxon>
        <taxon>Metazoa</taxon>
        <taxon>Ecdysozoa</taxon>
        <taxon>Arthropoda</taxon>
        <taxon>Hexapoda</taxon>
        <taxon>Insecta</taxon>
        <taxon>Pterygota</taxon>
        <taxon>Neoptera</taxon>
        <taxon>Endopterygota</taxon>
        <taxon>Diptera</taxon>
        <taxon>Brachycera</taxon>
        <taxon>Muscomorpha</taxon>
        <taxon>Ephydroidea</taxon>
        <taxon>Drosophilidae</taxon>
        <taxon>Drosophila</taxon>
        <taxon>Sophophora</taxon>
    </lineage>
</organism>
<dbReference type="KEGG" id="dpe:6595616"/>
<evidence type="ECO:0000259" key="4">
    <source>
        <dbReference type="PROSITE" id="PS51253"/>
    </source>
</evidence>
<dbReference type="PROSITE" id="PS51253">
    <property type="entry name" value="HTH_CENPB"/>
    <property type="match status" value="1"/>
</dbReference>
<name>B4GQ12_DROPE</name>
<reference evidence="5 6" key="1">
    <citation type="journal article" date="2007" name="Nature">
        <title>Evolution of genes and genomes on the Drosophila phylogeny.</title>
        <authorList>
            <consortium name="Drosophila 12 Genomes Consortium"/>
            <person name="Clark A.G."/>
            <person name="Eisen M.B."/>
            <person name="Smith D.R."/>
            <person name="Bergman C.M."/>
            <person name="Oliver B."/>
            <person name="Markow T.A."/>
            <person name="Kaufman T.C."/>
            <person name="Kellis M."/>
            <person name="Gelbart W."/>
            <person name="Iyer V.N."/>
            <person name="Pollard D.A."/>
            <person name="Sackton T.B."/>
            <person name="Larracuente A.M."/>
            <person name="Singh N.D."/>
            <person name="Abad J.P."/>
            <person name="Abt D.N."/>
            <person name="Adryan B."/>
            <person name="Aguade M."/>
            <person name="Akashi H."/>
            <person name="Anderson W.W."/>
            <person name="Aquadro C.F."/>
            <person name="Ardell D.H."/>
            <person name="Arguello R."/>
            <person name="Artieri C.G."/>
            <person name="Barbash D.A."/>
            <person name="Barker D."/>
            <person name="Barsanti P."/>
            <person name="Batterham P."/>
            <person name="Batzoglou S."/>
            <person name="Begun D."/>
            <person name="Bhutkar A."/>
            <person name="Blanco E."/>
            <person name="Bosak S.A."/>
            <person name="Bradley R.K."/>
            <person name="Brand A.D."/>
            <person name="Brent M.R."/>
            <person name="Brooks A.N."/>
            <person name="Brown R.H."/>
            <person name="Butlin R.K."/>
            <person name="Caggese C."/>
            <person name="Calvi B.R."/>
            <person name="Bernardo de Carvalho A."/>
            <person name="Caspi A."/>
            <person name="Castrezana S."/>
            <person name="Celniker S.E."/>
            <person name="Chang J.L."/>
            <person name="Chapple C."/>
            <person name="Chatterji S."/>
            <person name="Chinwalla A."/>
            <person name="Civetta A."/>
            <person name="Clifton S.W."/>
            <person name="Comeron J.M."/>
            <person name="Costello J.C."/>
            <person name="Coyne J.A."/>
            <person name="Daub J."/>
            <person name="David R.G."/>
            <person name="Delcher A.L."/>
            <person name="Delehaunty K."/>
            <person name="Do C.B."/>
            <person name="Ebling H."/>
            <person name="Edwards K."/>
            <person name="Eickbush T."/>
            <person name="Evans J.D."/>
            <person name="Filipski A."/>
            <person name="Findeiss S."/>
            <person name="Freyhult E."/>
            <person name="Fulton L."/>
            <person name="Fulton R."/>
            <person name="Garcia A.C."/>
            <person name="Gardiner A."/>
            <person name="Garfield D.A."/>
            <person name="Garvin B.E."/>
            <person name="Gibson G."/>
            <person name="Gilbert D."/>
            <person name="Gnerre S."/>
            <person name="Godfrey J."/>
            <person name="Good R."/>
            <person name="Gotea V."/>
            <person name="Gravely B."/>
            <person name="Greenberg A.J."/>
            <person name="Griffiths-Jones S."/>
            <person name="Gross S."/>
            <person name="Guigo R."/>
            <person name="Gustafson E.A."/>
            <person name="Haerty W."/>
            <person name="Hahn M.W."/>
            <person name="Halligan D.L."/>
            <person name="Halpern A.L."/>
            <person name="Halter G.M."/>
            <person name="Han M.V."/>
            <person name="Heger A."/>
            <person name="Hillier L."/>
            <person name="Hinrichs A.S."/>
            <person name="Holmes I."/>
            <person name="Hoskins R.A."/>
            <person name="Hubisz M.J."/>
            <person name="Hultmark D."/>
            <person name="Huntley M.A."/>
            <person name="Jaffe D.B."/>
            <person name="Jagadeeshan S."/>
            <person name="Jeck W.R."/>
            <person name="Johnson J."/>
            <person name="Jones C.D."/>
            <person name="Jordan W.C."/>
            <person name="Karpen G.H."/>
            <person name="Kataoka E."/>
            <person name="Keightley P.D."/>
            <person name="Kheradpour P."/>
            <person name="Kirkness E.F."/>
            <person name="Koerich L.B."/>
            <person name="Kristiansen K."/>
            <person name="Kudrna D."/>
            <person name="Kulathinal R.J."/>
            <person name="Kumar S."/>
            <person name="Kwok R."/>
            <person name="Lander E."/>
            <person name="Langley C.H."/>
            <person name="Lapoint R."/>
            <person name="Lazzaro B.P."/>
            <person name="Lee S.J."/>
            <person name="Levesque L."/>
            <person name="Li R."/>
            <person name="Lin C.F."/>
            <person name="Lin M.F."/>
            <person name="Lindblad-Toh K."/>
            <person name="Llopart A."/>
            <person name="Long M."/>
            <person name="Low L."/>
            <person name="Lozovsky E."/>
            <person name="Lu J."/>
            <person name="Luo M."/>
            <person name="Machado C.A."/>
            <person name="Makalowski W."/>
            <person name="Marzo M."/>
            <person name="Matsuda M."/>
            <person name="Matzkin L."/>
            <person name="McAllister B."/>
            <person name="McBride C.S."/>
            <person name="McKernan B."/>
            <person name="McKernan K."/>
            <person name="Mendez-Lago M."/>
            <person name="Minx P."/>
            <person name="Mollenhauer M.U."/>
            <person name="Montooth K."/>
            <person name="Mount S.M."/>
            <person name="Mu X."/>
            <person name="Myers E."/>
            <person name="Negre B."/>
            <person name="Newfeld S."/>
            <person name="Nielsen R."/>
            <person name="Noor M.A."/>
            <person name="O'Grady P."/>
            <person name="Pachter L."/>
            <person name="Papaceit M."/>
            <person name="Parisi M.J."/>
            <person name="Parisi M."/>
            <person name="Parts L."/>
            <person name="Pedersen J.S."/>
            <person name="Pesole G."/>
            <person name="Phillippy A.M."/>
            <person name="Ponting C.P."/>
            <person name="Pop M."/>
            <person name="Porcelli D."/>
            <person name="Powell J.R."/>
            <person name="Prohaska S."/>
            <person name="Pruitt K."/>
            <person name="Puig M."/>
            <person name="Quesneville H."/>
            <person name="Ram K.R."/>
            <person name="Rand D."/>
            <person name="Rasmussen M.D."/>
            <person name="Reed L.K."/>
            <person name="Reenan R."/>
            <person name="Reily A."/>
            <person name="Remington K.A."/>
            <person name="Rieger T.T."/>
            <person name="Ritchie M.G."/>
            <person name="Robin C."/>
            <person name="Rogers Y.H."/>
            <person name="Rohde C."/>
            <person name="Rozas J."/>
            <person name="Rubenfield M.J."/>
            <person name="Ruiz A."/>
            <person name="Russo S."/>
            <person name="Salzberg S.L."/>
            <person name="Sanchez-Gracia A."/>
            <person name="Saranga D.J."/>
            <person name="Sato H."/>
            <person name="Schaeffer S.W."/>
            <person name="Schatz M.C."/>
            <person name="Schlenke T."/>
            <person name="Schwartz R."/>
            <person name="Segarra C."/>
            <person name="Singh R.S."/>
            <person name="Sirot L."/>
            <person name="Sirota M."/>
            <person name="Sisneros N.B."/>
            <person name="Smith C.D."/>
            <person name="Smith T.F."/>
            <person name="Spieth J."/>
            <person name="Stage D.E."/>
            <person name="Stark A."/>
            <person name="Stephan W."/>
            <person name="Strausberg R.L."/>
            <person name="Strempel S."/>
            <person name="Sturgill D."/>
            <person name="Sutton G."/>
            <person name="Sutton G.G."/>
            <person name="Tao W."/>
            <person name="Teichmann S."/>
            <person name="Tobari Y.N."/>
            <person name="Tomimura Y."/>
            <person name="Tsolas J.M."/>
            <person name="Valente V.L."/>
            <person name="Venter E."/>
            <person name="Venter J.C."/>
            <person name="Vicario S."/>
            <person name="Vieira F.G."/>
            <person name="Vilella A.J."/>
            <person name="Villasante A."/>
            <person name="Walenz B."/>
            <person name="Wang J."/>
            <person name="Wasserman M."/>
            <person name="Watts T."/>
            <person name="Wilson D."/>
            <person name="Wilson R.K."/>
            <person name="Wing R.A."/>
            <person name="Wolfner M.F."/>
            <person name="Wong A."/>
            <person name="Wong G.K."/>
            <person name="Wu C.I."/>
            <person name="Wu G."/>
            <person name="Yamamoto D."/>
            <person name="Yang H.P."/>
            <person name="Yang S.P."/>
            <person name="Yorke J.A."/>
            <person name="Yoshida K."/>
            <person name="Zdobnov E."/>
            <person name="Zhang P."/>
            <person name="Zhang Y."/>
            <person name="Zimin A.V."/>
            <person name="Baldwin J."/>
            <person name="Abdouelleil A."/>
            <person name="Abdulkadir J."/>
            <person name="Abebe A."/>
            <person name="Abera B."/>
            <person name="Abreu J."/>
            <person name="Acer S.C."/>
            <person name="Aftuck L."/>
            <person name="Alexander A."/>
            <person name="An P."/>
            <person name="Anderson E."/>
            <person name="Anderson S."/>
            <person name="Arachi H."/>
            <person name="Azer M."/>
            <person name="Bachantsang P."/>
            <person name="Barry A."/>
            <person name="Bayul T."/>
            <person name="Berlin A."/>
            <person name="Bessette D."/>
            <person name="Bloom T."/>
            <person name="Blye J."/>
            <person name="Boguslavskiy L."/>
            <person name="Bonnet C."/>
            <person name="Boukhgalter B."/>
            <person name="Bourzgui I."/>
            <person name="Brown A."/>
            <person name="Cahill P."/>
            <person name="Channer S."/>
            <person name="Cheshatsang Y."/>
            <person name="Chuda L."/>
            <person name="Citroen M."/>
            <person name="Collymore A."/>
            <person name="Cooke P."/>
            <person name="Costello M."/>
            <person name="D'Aco K."/>
            <person name="Daza R."/>
            <person name="De Haan G."/>
            <person name="DeGray S."/>
            <person name="DeMaso C."/>
            <person name="Dhargay N."/>
            <person name="Dooley K."/>
            <person name="Dooley E."/>
            <person name="Doricent M."/>
            <person name="Dorje P."/>
            <person name="Dorjee K."/>
            <person name="Dupes A."/>
            <person name="Elong R."/>
            <person name="Falk J."/>
            <person name="Farina A."/>
            <person name="Faro S."/>
            <person name="Ferguson D."/>
            <person name="Fisher S."/>
            <person name="Foley C.D."/>
            <person name="Franke A."/>
            <person name="Friedrich D."/>
            <person name="Gadbois L."/>
            <person name="Gearin G."/>
            <person name="Gearin C.R."/>
            <person name="Giannoukos G."/>
            <person name="Goode T."/>
            <person name="Graham J."/>
            <person name="Grandbois E."/>
            <person name="Grewal S."/>
            <person name="Gyaltsen K."/>
            <person name="Hafez N."/>
            <person name="Hagos B."/>
            <person name="Hall J."/>
            <person name="Henson C."/>
            <person name="Hollinger A."/>
            <person name="Honan T."/>
            <person name="Huard M.D."/>
            <person name="Hughes L."/>
            <person name="Hurhula B."/>
            <person name="Husby M.E."/>
            <person name="Kamat A."/>
            <person name="Kanga B."/>
            <person name="Kashin S."/>
            <person name="Khazanovich D."/>
            <person name="Kisner P."/>
            <person name="Lance K."/>
            <person name="Lara M."/>
            <person name="Lee W."/>
            <person name="Lennon N."/>
            <person name="Letendre F."/>
            <person name="LeVine R."/>
            <person name="Lipovsky A."/>
            <person name="Liu X."/>
            <person name="Liu J."/>
            <person name="Liu S."/>
            <person name="Lokyitsang T."/>
            <person name="Lokyitsang Y."/>
            <person name="Lubonja R."/>
            <person name="Lui A."/>
            <person name="MacDonald P."/>
            <person name="Magnisalis V."/>
            <person name="Maru K."/>
            <person name="Matthews C."/>
            <person name="McCusker W."/>
            <person name="McDonough S."/>
            <person name="Mehta T."/>
            <person name="Meldrim J."/>
            <person name="Meneus L."/>
            <person name="Mihai O."/>
            <person name="Mihalev A."/>
            <person name="Mihova T."/>
            <person name="Mittelman R."/>
            <person name="Mlenga V."/>
            <person name="Montmayeur A."/>
            <person name="Mulrain L."/>
            <person name="Navidi A."/>
            <person name="Naylor J."/>
            <person name="Negash T."/>
            <person name="Nguyen T."/>
            <person name="Nguyen N."/>
            <person name="Nicol R."/>
            <person name="Norbu C."/>
            <person name="Norbu N."/>
            <person name="Novod N."/>
            <person name="O'Neill B."/>
            <person name="Osman S."/>
            <person name="Markiewicz E."/>
            <person name="Oyono O.L."/>
            <person name="Patti C."/>
            <person name="Phunkhang P."/>
            <person name="Pierre F."/>
            <person name="Priest M."/>
            <person name="Raghuraman S."/>
            <person name="Rege F."/>
            <person name="Reyes R."/>
            <person name="Rise C."/>
            <person name="Rogov P."/>
            <person name="Ross K."/>
            <person name="Ryan E."/>
            <person name="Settipalli S."/>
            <person name="Shea T."/>
            <person name="Sherpa N."/>
            <person name="Shi L."/>
            <person name="Shih D."/>
            <person name="Sparrow T."/>
            <person name="Spaulding J."/>
            <person name="Stalker J."/>
            <person name="Stange-Thomann N."/>
            <person name="Stavropoulos S."/>
            <person name="Stone C."/>
            <person name="Strader C."/>
            <person name="Tesfaye S."/>
            <person name="Thomson T."/>
            <person name="Thoulutsang Y."/>
            <person name="Thoulutsang D."/>
            <person name="Topham K."/>
            <person name="Topping I."/>
            <person name="Tsamla T."/>
            <person name="Vassiliev H."/>
            <person name="Vo A."/>
            <person name="Wangchuk T."/>
            <person name="Wangdi T."/>
            <person name="Weiand M."/>
            <person name="Wilkinson J."/>
            <person name="Wilson A."/>
            <person name="Yadav S."/>
            <person name="Young G."/>
            <person name="Yu Q."/>
            <person name="Zembek L."/>
            <person name="Zhong D."/>
            <person name="Zimmer A."/>
            <person name="Zwirko Z."/>
            <person name="Jaffe D.B."/>
            <person name="Alvarez P."/>
            <person name="Brockman W."/>
            <person name="Butler J."/>
            <person name="Chin C."/>
            <person name="Gnerre S."/>
            <person name="Grabherr M."/>
            <person name="Kleber M."/>
            <person name="Mauceli E."/>
            <person name="MacCallum I."/>
        </authorList>
    </citation>
    <scope>NUCLEOTIDE SEQUENCE [LARGE SCALE GENOMIC DNA]</scope>
    <source>
        <strain evidence="6">MSH-3 / Tucson 14011-0111.49</strain>
    </source>
</reference>
<accession>B4GQ12</accession>
<dbReference type="InterPro" id="IPR006600">
    <property type="entry name" value="HTH_CenpB_DNA-bd_dom"/>
</dbReference>